<proteinExistence type="predicted"/>
<feature type="region of interest" description="Disordered" evidence="8">
    <location>
        <begin position="380"/>
        <end position="404"/>
    </location>
</feature>
<accession>A0A1G6WY26</accession>
<feature type="transmembrane region" description="Helical" evidence="9">
    <location>
        <begin position="416"/>
        <end position="435"/>
    </location>
</feature>
<evidence type="ECO:0000256" key="3">
    <source>
        <dbReference type="ARBA" id="ARBA00022679"/>
    </source>
</evidence>
<evidence type="ECO:0000256" key="7">
    <source>
        <dbReference type="PROSITE-ProRule" id="PRU10141"/>
    </source>
</evidence>
<evidence type="ECO:0000256" key="6">
    <source>
        <dbReference type="ARBA" id="ARBA00022840"/>
    </source>
</evidence>
<dbReference type="PANTHER" id="PTHR43289:SF6">
    <property type="entry name" value="SERINE_THREONINE-PROTEIN KINASE NEKL-3"/>
    <property type="match status" value="1"/>
</dbReference>
<evidence type="ECO:0000256" key="5">
    <source>
        <dbReference type="ARBA" id="ARBA00022777"/>
    </source>
</evidence>
<dbReference type="InterPro" id="IPR008271">
    <property type="entry name" value="Ser/Thr_kinase_AS"/>
</dbReference>
<keyword evidence="3" id="KW-0808">Transferase</keyword>
<dbReference type="EC" id="2.7.11.1" evidence="1"/>
<dbReference type="PROSITE" id="PS00107">
    <property type="entry name" value="PROTEIN_KINASE_ATP"/>
    <property type="match status" value="1"/>
</dbReference>
<dbReference type="GO" id="GO:0005524">
    <property type="term" value="F:ATP binding"/>
    <property type="evidence" value="ECO:0007669"/>
    <property type="project" value="UniProtKB-UniRule"/>
</dbReference>
<evidence type="ECO:0000313" key="11">
    <source>
        <dbReference type="EMBL" id="SDD70812.1"/>
    </source>
</evidence>
<evidence type="ECO:0000256" key="1">
    <source>
        <dbReference type="ARBA" id="ARBA00012513"/>
    </source>
</evidence>
<keyword evidence="12" id="KW-1185">Reference proteome</keyword>
<dbReference type="PROSITE" id="PS50011">
    <property type="entry name" value="PROTEIN_KINASE_DOM"/>
    <property type="match status" value="1"/>
</dbReference>
<dbReference type="InterPro" id="IPR000719">
    <property type="entry name" value="Prot_kinase_dom"/>
</dbReference>
<keyword evidence="6 7" id="KW-0067">ATP-binding</keyword>
<reference evidence="11 12" key="1">
    <citation type="submission" date="2016-09" db="EMBL/GenBank/DDBJ databases">
        <authorList>
            <person name="Capua I."/>
            <person name="De Benedictis P."/>
            <person name="Joannis T."/>
            <person name="Lombin L.H."/>
            <person name="Cattoli G."/>
        </authorList>
    </citation>
    <scope>NUCLEOTIDE SEQUENCE [LARGE SCALE GENOMIC DNA]</scope>
    <source>
        <strain evidence="11 12">ISLP-3</strain>
    </source>
</reference>
<dbReference type="SUPFAM" id="SSF56112">
    <property type="entry name" value="Protein kinase-like (PK-like)"/>
    <property type="match status" value="1"/>
</dbReference>
<organism evidence="11 12">
    <name type="scientific">Sanguibacter gelidistatuariae</name>
    <dbReference type="NCBI Taxonomy" id="1814289"/>
    <lineage>
        <taxon>Bacteria</taxon>
        <taxon>Bacillati</taxon>
        <taxon>Actinomycetota</taxon>
        <taxon>Actinomycetes</taxon>
        <taxon>Micrococcales</taxon>
        <taxon>Sanguibacteraceae</taxon>
        <taxon>Sanguibacter</taxon>
    </lineage>
</organism>
<dbReference type="OrthoDB" id="9762169at2"/>
<dbReference type="InterPro" id="IPR017441">
    <property type="entry name" value="Protein_kinase_ATP_BS"/>
</dbReference>
<dbReference type="PROSITE" id="PS00108">
    <property type="entry name" value="PROTEIN_KINASE_ST"/>
    <property type="match status" value="1"/>
</dbReference>
<feature type="domain" description="Protein kinase" evidence="10">
    <location>
        <begin position="16"/>
        <end position="279"/>
    </location>
</feature>
<keyword evidence="9" id="KW-1133">Transmembrane helix</keyword>
<dbReference type="InterPro" id="IPR011009">
    <property type="entry name" value="Kinase-like_dom_sf"/>
</dbReference>
<evidence type="ECO:0000313" key="12">
    <source>
        <dbReference type="Proteomes" id="UP000199039"/>
    </source>
</evidence>
<dbReference type="RefSeq" id="WP_093186321.1">
    <property type="nucleotide sequence ID" value="NZ_FMYH01000010.1"/>
</dbReference>
<evidence type="ECO:0000256" key="8">
    <source>
        <dbReference type="SAM" id="MobiDB-lite"/>
    </source>
</evidence>
<dbReference type="EMBL" id="FMYH01000010">
    <property type="protein sequence ID" value="SDD70812.1"/>
    <property type="molecule type" value="Genomic_DNA"/>
</dbReference>
<gene>
    <name evidence="11" type="ORF">SAMN05216410_0038</name>
</gene>
<keyword evidence="9" id="KW-0812">Transmembrane</keyword>
<dbReference type="GO" id="GO:0004674">
    <property type="term" value="F:protein serine/threonine kinase activity"/>
    <property type="evidence" value="ECO:0007669"/>
    <property type="project" value="UniProtKB-KW"/>
</dbReference>
<name>A0A1G6WY26_9MICO</name>
<evidence type="ECO:0000256" key="4">
    <source>
        <dbReference type="ARBA" id="ARBA00022741"/>
    </source>
</evidence>
<protein>
    <recommendedName>
        <fullName evidence="1">non-specific serine/threonine protein kinase</fullName>
        <ecNumber evidence="1">2.7.11.1</ecNumber>
    </recommendedName>
</protein>
<keyword evidence="5 11" id="KW-0418">Kinase</keyword>
<sequence length="531" mass="56408">MSSRRPPSQPPEINGYSYLRLIGSGGFADVFLYQEFRPRRQVAIKVLLPQWSEGASREAFAAEADLMATVSSHPSIVTIFDSDVTKDGRLFLTMEYCSRPNLSTRYKTERLGIAETLRIGIQIAGAVETAHRSGIVHRDIKPANILVTDYGHPALTDFGISATIEQSEAGADGMSVPWSPPENLTAAPRSGVTSDVWSLAATMYTLLSGRSPFEVPGGVNSQRALIERITGAPLPPLERGDVPASFERVLEAAMAKEPDQRYPSMLDLGRALQQVQMGLNLAVTPIDIINDSQAAFEISAADGHETGGGEGDDEVDGGTRIRIASDRFHPGYGVAHAAAPRREPPVATVLVDSVSGIGSDSTSTSYGSIHGVPYVPQRPAVAPPAPALTDAAPDLRRATRPAAASGATSWVRRRPLAVVVALALALGVTGGVIIYDRLVAVTMELSASRVPQPVDLAATPTADGSAATFSWVNPDPRDGDFYAYRAGDGSFRKTALLNVSVNTFNVKDPCVEVVVVRDGRISTEPARACLG</sequence>
<feature type="binding site" evidence="7">
    <location>
        <position position="45"/>
    </location>
    <ligand>
        <name>ATP</name>
        <dbReference type="ChEBI" id="CHEBI:30616"/>
    </ligand>
</feature>
<keyword evidence="9" id="KW-0472">Membrane</keyword>
<dbReference type="STRING" id="1814289.SAMN05216410_0038"/>
<keyword evidence="2 11" id="KW-0723">Serine/threonine-protein kinase</keyword>
<keyword evidence="4 7" id="KW-0547">Nucleotide-binding</keyword>
<dbReference type="Gene3D" id="1.10.510.10">
    <property type="entry name" value="Transferase(Phosphotransferase) domain 1"/>
    <property type="match status" value="1"/>
</dbReference>
<dbReference type="SMART" id="SM00220">
    <property type="entry name" value="S_TKc"/>
    <property type="match status" value="1"/>
</dbReference>
<evidence type="ECO:0000259" key="10">
    <source>
        <dbReference type="PROSITE" id="PS50011"/>
    </source>
</evidence>
<dbReference type="Proteomes" id="UP000199039">
    <property type="component" value="Unassembled WGS sequence"/>
</dbReference>
<dbReference type="AlphaFoldDB" id="A0A1G6WY26"/>
<dbReference type="PANTHER" id="PTHR43289">
    <property type="entry name" value="MITOGEN-ACTIVATED PROTEIN KINASE KINASE KINASE 20-RELATED"/>
    <property type="match status" value="1"/>
</dbReference>
<evidence type="ECO:0000256" key="9">
    <source>
        <dbReference type="SAM" id="Phobius"/>
    </source>
</evidence>
<dbReference type="CDD" id="cd14014">
    <property type="entry name" value="STKc_PknB_like"/>
    <property type="match status" value="1"/>
</dbReference>
<dbReference type="Pfam" id="PF00069">
    <property type="entry name" value="Pkinase"/>
    <property type="match status" value="1"/>
</dbReference>
<evidence type="ECO:0000256" key="2">
    <source>
        <dbReference type="ARBA" id="ARBA00022527"/>
    </source>
</evidence>